<dbReference type="PANTHER" id="PTHR31234">
    <property type="entry name" value="LATE EMBRYOGENESIS ABUNDANT (LEA) HYDROXYPROLINE-RICH GLYCOPROTEIN FAMILY"/>
    <property type="match status" value="1"/>
</dbReference>
<dbReference type="Proteomes" id="UP000230069">
    <property type="component" value="Unassembled WGS sequence"/>
</dbReference>
<dbReference type="EMBL" id="KZ305071">
    <property type="protein sequence ID" value="PIA30678.1"/>
    <property type="molecule type" value="Genomic_DNA"/>
</dbReference>
<gene>
    <name evidence="7" type="ORF">AQUCO_05400051v1</name>
</gene>
<dbReference type="GO" id="GO:0005886">
    <property type="term" value="C:plasma membrane"/>
    <property type="evidence" value="ECO:0007669"/>
    <property type="project" value="TreeGrafter"/>
</dbReference>
<dbReference type="InParanoid" id="A0A2G5CHD2"/>
<dbReference type="InterPro" id="IPR044839">
    <property type="entry name" value="NDR1-like"/>
</dbReference>
<evidence type="ECO:0000313" key="7">
    <source>
        <dbReference type="EMBL" id="PIA30678.1"/>
    </source>
</evidence>
<proteinExistence type="predicted"/>
<evidence type="ECO:0000256" key="2">
    <source>
        <dbReference type="ARBA" id="ARBA00022692"/>
    </source>
</evidence>
<sequence length="227" mass="25680">MYTSEQQPYAPNYVMLGEDKNDPNSLKPPPYRRNIPRYHSNTHKKKVATLAIIFFICAPKVPSYKVHNFQVDAFEMRPDFSLYTQFIVTVKADNPNTQIGINYLPDSSILVEYRNSILSSGQLPIFYQGHQNITLIKVKLDGKSTYGSGLQEALVQNRNSGKIPLKIKVEAPVTIKVGQVPLKTVIVFADIKIVVDNLSPKKKIGILSSEYKIRVESKVPHFVYQVV</sequence>
<keyword evidence="3" id="KW-1133">Transmembrane helix</keyword>
<comment type="subcellular location">
    <subcellularLocation>
        <location evidence="1">Membrane</location>
        <topology evidence="1">Single-pass membrane protein</topology>
    </subcellularLocation>
</comment>
<organism evidence="7 8">
    <name type="scientific">Aquilegia coerulea</name>
    <name type="common">Rocky mountain columbine</name>
    <dbReference type="NCBI Taxonomy" id="218851"/>
    <lineage>
        <taxon>Eukaryota</taxon>
        <taxon>Viridiplantae</taxon>
        <taxon>Streptophyta</taxon>
        <taxon>Embryophyta</taxon>
        <taxon>Tracheophyta</taxon>
        <taxon>Spermatophyta</taxon>
        <taxon>Magnoliopsida</taxon>
        <taxon>Ranunculales</taxon>
        <taxon>Ranunculaceae</taxon>
        <taxon>Thalictroideae</taxon>
        <taxon>Aquilegia</taxon>
    </lineage>
</organism>
<evidence type="ECO:0000313" key="8">
    <source>
        <dbReference type="Proteomes" id="UP000230069"/>
    </source>
</evidence>
<keyword evidence="4" id="KW-0472">Membrane</keyword>
<dbReference type="PANTHER" id="PTHR31234:SF72">
    <property type="entry name" value="NDR1_HIN1-LIKE PROTEIN 6"/>
    <property type="match status" value="1"/>
</dbReference>
<keyword evidence="2" id="KW-0812">Transmembrane</keyword>
<reference evidence="7 8" key="1">
    <citation type="submission" date="2017-09" db="EMBL/GenBank/DDBJ databases">
        <title>WGS assembly of Aquilegia coerulea Goldsmith.</title>
        <authorList>
            <person name="Hodges S."/>
            <person name="Kramer E."/>
            <person name="Nordborg M."/>
            <person name="Tomkins J."/>
            <person name="Borevitz J."/>
            <person name="Derieg N."/>
            <person name="Yan J."/>
            <person name="Mihaltcheva S."/>
            <person name="Hayes R.D."/>
            <person name="Rokhsar D."/>
        </authorList>
    </citation>
    <scope>NUCLEOTIDE SEQUENCE [LARGE SCALE GENOMIC DNA]</scope>
    <source>
        <strain evidence="8">cv. Goldsmith</strain>
    </source>
</reference>
<evidence type="ECO:0000256" key="1">
    <source>
        <dbReference type="ARBA" id="ARBA00004167"/>
    </source>
</evidence>
<dbReference type="GO" id="GO:0098542">
    <property type="term" value="P:defense response to other organism"/>
    <property type="evidence" value="ECO:0007669"/>
    <property type="project" value="InterPro"/>
</dbReference>
<keyword evidence="8" id="KW-1185">Reference proteome</keyword>
<feature type="domain" description="Late embryogenesis abundant protein LEA-2 subgroup" evidence="6">
    <location>
        <begin position="89"/>
        <end position="183"/>
    </location>
</feature>
<dbReference type="STRING" id="218851.A0A2G5CHD2"/>
<name>A0A2G5CHD2_AQUCA</name>
<protein>
    <recommendedName>
        <fullName evidence="6">Late embryogenesis abundant protein LEA-2 subgroup domain-containing protein</fullName>
    </recommendedName>
</protein>
<accession>A0A2G5CHD2</accession>
<dbReference type="OrthoDB" id="778052at2759"/>
<evidence type="ECO:0000256" key="4">
    <source>
        <dbReference type="ARBA" id="ARBA00023136"/>
    </source>
</evidence>
<evidence type="ECO:0000256" key="5">
    <source>
        <dbReference type="SAM" id="MobiDB-lite"/>
    </source>
</evidence>
<feature type="region of interest" description="Disordered" evidence="5">
    <location>
        <begin position="13"/>
        <end position="37"/>
    </location>
</feature>
<evidence type="ECO:0000259" key="6">
    <source>
        <dbReference type="Pfam" id="PF03168"/>
    </source>
</evidence>
<dbReference type="InterPro" id="IPR004864">
    <property type="entry name" value="LEA_2"/>
</dbReference>
<dbReference type="Pfam" id="PF03168">
    <property type="entry name" value="LEA_2"/>
    <property type="match status" value="1"/>
</dbReference>
<evidence type="ECO:0000256" key="3">
    <source>
        <dbReference type="ARBA" id="ARBA00022989"/>
    </source>
</evidence>
<dbReference type="AlphaFoldDB" id="A0A2G5CHD2"/>